<sequence length="61" mass="6899">MDMNSDKGESEEDEIKRYLKSALITTARDVLSILVTGVGVERLFNSARDICHYRRGSLKPI</sequence>
<dbReference type="InterPro" id="IPR012337">
    <property type="entry name" value="RNaseH-like_sf"/>
</dbReference>
<evidence type="ECO:0008006" key="3">
    <source>
        <dbReference type="Google" id="ProtNLM"/>
    </source>
</evidence>
<dbReference type="SUPFAM" id="SSF53098">
    <property type="entry name" value="Ribonuclease H-like"/>
    <property type="match status" value="1"/>
</dbReference>
<gene>
    <name evidence="1" type="ORF">N7496_005660</name>
</gene>
<dbReference type="OrthoDB" id="4507940at2759"/>
<accession>A0A9W9VG92</accession>
<evidence type="ECO:0000313" key="2">
    <source>
        <dbReference type="Proteomes" id="UP001147782"/>
    </source>
</evidence>
<reference evidence="1" key="2">
    <citation type="journal article" date="2023" name="IMA Fungus">
        <title>Comparative genomic study of the Penicillium genus elucidates a diverse pangenome and 15 lateral gene transfer events.</title>
        <authorList>
            <person name="Petersen C."/>
            <person name="Sorensen T."/>
            <person name="Nielsen M.R."/>
            <person name="Sondergaard T.E."/>
            <person name="Sorensen J.L."/>
            <person name="Fitzpatrick D.A."/>
            <person name="Frisvad J.C."/>
            <person name="Nielsen K.L."/>
        </authorList>
    </citation>
    <scope>NUCLEOTIDE SEQUENCE</scope>
    <source>
        <strain evidence="1">IBT 29864</strain>
    </source>
</reference>
<protein>
    <recommendedName>
        <fullName evidence="3">HAT C-terminal dimerisation domain-containing protein</fullName>
    </recommendedName>
</protein>
<reference evidence="1" key="1">
    <citation type="submission" date="2022-11" db="EMBL/GenBank/DDBJ databases">
        <authorList>
            <person name="Petersen C."/>
        </authorList>
    </citation>
    <scope>NUCLEOTIDE SEQUENCE</scope>
    <source>
        <strain evidence="1">IBT 29864</strain>
    </source>
</reference>
<organism evidence="1 2">
    <name type="scientific">Penicillium cataractarum</name>
    <dbReference type="NCBI Taxonomy" id="2100454"/>
    <lineage>
        <taxon>Eukaryota</taxon>
        <taxon>Fungi</taxon>
        <taxon>Dikarya</taxon>
        <taxon>Ascomycota</taxon>
        <taxon>Pezizomycotina</taxon>
        <taxon>Eurotiomycetes</taxon>
        <taxon>Eurotiomycetidae</taxon>
        <taxon>Eurotiales</taxon>
        <taxon>Aspergillaceae</taxon>
        <taxon>Penicillium</taxon>
    </lineage>
</organism>
<feature type="non-terminal residue" evidence="1">
    <location>
        <position position="1"/>
    </location>
</feature>
<dbReference type="AlphaFoldDB" id="A0A9W9VG92"/>
<dbReference type="Proteomes" id="UP001147782">
    <property type="component" value="Unassembled WGS sequence"/>
</dbReference>
<name>A0A9W9VG92_9EURO</name>
<dbReference type="GeneID" id="81437768"/>
<comment type="caution">
    <text evidence="1">The sequence shown here is derived from an EMBL/GenBank/DDBJ whole genome shotgun (WGS) entry which is preliminary data.</text>
</comment>
<evidence type="ECO:0000313" key="1">
    <source>
        <dbReference type="EMBL" id="KAJ5378251.1"/>
    </source>
</evidence>
<dbReference type="RefSeq" id="XP_056557114.1">
    <property type="nucleotide sequence ID" value="XM_056698589.1"/>
</dbReference>
<dbReference type="EMBL" id="JAPZBS010000004">
    <property type="protein sequence ID" value="KAJ5378251.1"/>
    <property type="molecule type" value="Genomic_DNA"/>
</dbReference>
<proteinExistence type="predicted"/>
<keyword evidence="2" id="KW-1185">Reference proteome</keyword>